<feature type="transmembrane region" description="Helical" evidence="5">
    <location>
        <begin position="72"/>
        <end position="90"/>
    </location>
</feature>
<feature type="transmembrane region" description="Helical" evidence="5">
    <location>
        <begin position="139"/>
        <end position="157"/>
    </location>
</feature>
<keyword evidence="4 5" id="KW-0472">Membrane</keyword>
<accession>A0AA86N2A1</accession>
<dbReference type="Proteomes" id="UP001179121">
    <property type="component" value="Chromosome"/>
</dbReference>
<evidence type="ECO:0000256" key="1">
    <source>
        <dbReference type="ARBA" id="ARBA00004141"/>
    </source>
</evidence>
<feature type="transmembrane region" description="Helical" evidence="5">
    <location>
        <begin position="45"/>
        <end position="66"/>
    </location>
</feature>
<dbReference type="SUPFAM" id="SSF48452">
    <property type="entry name" value="TPR-like"/>
    <property type="match status" value="1"/>
</dbReference>
<dbReference type="InterPro" id="IPR007016">
    <property type="entry name" value="O-antigen_ligase-rel_domated"/>
</dbReference>
<evidence type="ECO:0000313" key="8">
    <source>
        <dbReference type="Proteomes" id="UP001179121"/>
    </source>
</evidence>
<name>A0AA86N2A1_9BACT</name>
<evidence type="ECO:0000256" key="2">
    <source>
        <dbReference type="ARBA" id="ARBA00022692"/>
    </source>
</evidence>
<evidence type="ECO:0000256" key="5">
    <source>
        <dbReference type="SAM" id="Phobius"/>
    </source>
</evidence>
<dbReference type="PANTHER" id="PTHR37422">
    <property type="entry name" value="TEICHURONIC ACID BIOSYNTHESIS PROTEIN TUAE"/>
    <property type="match status" value="1"/>
</dbReference>
<feature type="domain" description="O-antigen ligase-related" evidence="6">
    <location>
        <begin position="181"/>
        <end position="321"/>
    </location>
</feature>
<feature type="transmembrane region" description="Helical" evidence="5">
    <location>
        <begin position="12"/>
        <end position="33"/>
    </location>
</feature>
<feature type="transmembrane region" description="Helical" evidence="5">
    <location>
        <begin position="260"/>
        <end position="279"/>
    </location>
</feature>
<keyword evidence="2 5" id="KW-0812">Transmembrane</keyword>
<dbReference type="Pfam" id="PF14559">
    <property type="entry name" value="TPR_19"/>
    <property type="match status" value="1"/>
</dbReference>
<dbReference type="AlphaFoldDB" id="A0AA86N2A1"/>
<evidence type="ECO:0000256" key="4">
    <source>
        <dbReference type="ARBA" id="ARBA00023136"/>
    </source>
</evidence>
<dbReference type="KEGG" id="nti:DNFV4_03619"/>
<dbReference type="InterPro" id="IPR011990">
    <property type="entry name" value="TPR-like_helical_dom_sf"/>
</dbReference>
<feature type="transmembrane region" description="Helical" evidence="5">
    <location>
        <begin position="169"/>
        <end position="193"/>
    </location>
</feature>
<proteinExistence type="predicted"/>
<evidence type="ECO:0000313" key="7">
    <source>
        <dbReference type="EMBL" id="CAI4033186.1"/>
    </source>
</evidence>
<feature type="transmembrane region" description="Helical" evidence="5">
    <location>
        <begin position="305"/>
        <end position="325"/>
    </location>
</feature>
<organism evidence="7 8">
    <name type="scientific">Nitrospira tepida</name>
    <dbReference type="NCBI Taxonomy" id="2973512"/>
    <lineage>
        <taxon>Bacteria</taxon>
        <taxon>Pseudomonadati</taxon>
        <taxon>Nitrospirota</taxon>
        <taxon>Nitrospiria</taxon>
        <taxon>Nitrospirales</taxon>
        <taxon>Nitrospiraceae</taxon>
        <taxon>Nitrospira</taxon>
    </lineage>
</organism>
<reference evidence="7" key="1">
    <citation type="submission" date="2022-10" db="EMBL/GenBank/DDBJ databases">
        <authorList>
            <person name="Koch H."/>
        </authorList>
    </citation>
    <scope>NUCLEOTIDE SEQUENCE</scope>
    <source>
        <strain evidence="7">DNF</strain>
    </source>
</reference>
<dbReference type="PANTHER" id="PTHR37422:SF23">
    <property type="entry name" value="TEICHURONIC ACID BIOSYNTHESIS PROTEIN TUAE"/>
    <property type="match status" value="1"/>
</dbReference>
<feature type="transmembrane region" description="Helical" evidence="5">
    <location>
        <begin position="213"/>
        <end position="232"/>
    </location>
</feature>
<dbReference type="InterPro" id="IPR051533">
    <property type="entry name" value="WaaL-like"/>
</dbReference>
<dbReference type="EMBL" id="OX365700">
    <property type="protein sequence ID" value="CAI4033186.1"/>
    <property type="molecule type" value="Genomic_DNA"/>
</dbReference>
<feature type="transmembrane region" description="Helical" evidence="5">
    <location>
        <begin position="410"/>
        <end position="433"/>
    </location>
</feature>
<evidence type="ECO:0000256" key="3">
    <source>
        <dbReference type="ARBA" id="ARBA00022989"/>
    </source>
</evidence>
<keyword evidence="3 5" id="KW-1133">Transmembrane helix</keyword>
<protein>
    <submittedName>
        <fullName evidence="7">Tetratricopeptide repeat protein</fullName>
    </submittedName>
</protein>
<keyword evidence="8" id="KW-1185">Reference proteome</keyword>
<feature type="transmembrane region" description="Helical" evidence="5">
    <location>
        <begin position="346"/>
        <end position="363"/>
    </location>
</feature>
<gene>
    <name evidence="7" type="ORF">DNFV4_03619</name>
</gene>
<dbReference type="Pfam" id="PF04932">
    <property type="entry name" value="Wzy_C"/>
    <property type="match status" value="1"/>
</dbReference>
<dbReference type="Gene3D" id="1.25.40.10">
    <property type="entry name" value="Tetratricopeptide repeat domain"/>
    <property type="match status" value="2"/>
</dbReference>
<evidence type="ECO:0000259" key="6">
    <source>
        <dbReference type="Pfam" id="PF04932"/>
    </source>
</evidence>
<comment type="subcellular location">
    <subcellularLocation>
        <location evidence="1">Membrane</location>
        <topology evidence="1">Multi-pass membrane protein</topology>
    </subcellularLocation>
</comment>
<dbReference type="GO" id="GO:0016020">
    <property type="term" value="C:membrane"/>
    <property type="evidence" value="ECO:0007669"/>
    <property type="project" value="UniProtKB-SubCell"/>
</dbReference>
<sequence>MVVFSPLLDGGTTHLAVMVIRLMILSLLGLLFWNSVTNRQLTWPSLPIGMPVMIFLTLALLSVLFSDYTNQSWQWLLVLASYALFLYLVTSFVTQWEHIRKIVVAILCVGTAEAAWALWQGLIWKVQRSHGTFFNPNFLAGYLCVSWTLLIGLLVCLRIRWRCVCFPKSFHAMTILAITGILAILLGALIWTGSRGGLIAMMAGTGVVLALRYGLWRATAVIVMALTCLMMVPNPIRERSIDEHMANTASYARWQMWQRALAIMADHPLGVGLGLYQYISPRYGFPIEGEITRYGRSAQTPHNEYLQIGVELGVAAIAVFVWAVILTGRHVAFLLKQRLTRWQRGMILGMSGGVASILTHAALDSNLHEPAIAILFTVCLGLLFCAAAFQRRYRQSVTIVPMRSRRLWGVLTATLVLTLGFEIVRLGVAWSAFETGSRHSSEHQISAAIESLRLAASLDPGKALYHRALAMQYVNQYEQAGKHEAARAALQELERATELNPLDGRLHGLLGDLYFQWSFLHEALGQEQRRVLQGNSLRAYHRAAELAPFVAYYRFRLAKLYSLLGDPRSAEQHARELLLLEPNYLPARGLLAGLYVDLKRISEARQELQEIHERRLRFASWPKNPLEVSFLTVDVAPIRVVLDQQQTSG</sequence>
<feature type="transmembrane region" description="Helical" evidence="5">
    <location>
        <begin position="369"/>
        <end position="389"/>
    </location>
</feature>
<feature type="transmembrane region" description="Helical" evidence="5">
    <location>
        <begin position="102"/>
        <end position="119"/>
    </location>
</feature>